<dbReference type="Proteomes" id="UP000629468">
    <property type="component" value="Unassembled WGS sequence"/>
</dbReference>
<name>A0A8H7F6U4_AGABI</name>
<comment type="caution">
    <text evidence="1">The sequence shown here is derived from an EMBL/GenBank/DDBJ whole genome shotgun (WGS) entry which is preliminary data.</text>
</comment>
<protein>
    <submittedName>
        <fullName evidence="1">Uncharacterized protein</fullName>
    </submittedName>
</protein>
<dbReference type="AlphaFoldDB" id="A0A8H7F6U4"/>
<accession>A0A8H7F6U4</accession>
<organism evidence="1 2">
    <name type="scientific">Agaricus bisporus var. burnettii</name>
    <dbReference type="NCBI Taxonomy" id="192524"/>
    <lineage>
        <taxon>Eukaryota</taxon>
        <taxon>Fungi</taxon>
        <taxon>Dikarya</taxon>
        <taxon>Basidiomycota</taxon>
        <taxon>Agaricomycotina</taxon>
        <taxon>Agaricomycetes</taxon>
        <taxon>Agaricomycetidae</taxon>
        <taxon>Agaricales</taxon>
        <taxon>Agaricineae</taxon>
        <taxon>Agaricaceae</taxon>
        <taxon>Agaricus</taxon>
    </lineage>
</organism>
<proteinExistence type="predicted"/>
<evidence type="ECO:0000313" key="2">
    <source>
        <dbReference type="Proteomes" id="UP000629468"/>
    </source>
</evidence>
<sequence>MPPSGTGLRTLGLLRDVLQLCPLLETLDINDIDYIDAEDVQYPLPSSHSCVPRIVNYHGPANLASKVLAACPFKNLSLHTGKSKENTYGQCEIQRLLRPLAHHSPAHIGLSVVYPDTKLCDTLSMIFSDITSLHICYNDPEPLTAMNDGSQYRQIVVIDDRHSFMWQIRPRTTMMGILDRLVTRESSLPQGLIKLRFTQADPYSSRQITRKEQHEYLDRLLYSYKDLMFFQLGDNPPLIRSGGDRPWYEAGQQ</sequence>
<reference evidence="1 2" key="1">
    <citation type="journal article" name="Sci. Rep.">
        <title>Telomere-to-telomere assembled and centromere annotated genomes of the two main subspecies of the button mushroom Agaricus bisporus reveal especially polymorphic chromosome ends.</title>
        <authorList>
            <person name="Sonnenberg A.S.M."/>
            <person name="Sedaghat-Telgerd N."/>
            <person name="Lavrijssen B."/>
            <person name="Ohm R.A."/>
            <person name="Hendrickx P.M."/>
            <person name="Scholtmeijer K."/>
            <person name="Baars J.J.P."/>
            <person name="van Peer A."/>
        </authorList>
    </citation>
    <scope>NUCLEOTIDE SEQUENCE [LARGE SCALE GENOMIC DNA]</scope>
    <source>
        <strain evidence="1 2">H119_p4</strain>
    </source>
</reference>
<evidence type="ECO:0000313" key="1">
    <source>
        <dbReference type="EMBL" id="KAF7778962.1"/>
    </source>
</evidence>
<gene>
    <name evidence="1" type="ORF">Agabi119p4_3307</name>
</gene>
<dbReference type="EMBL" id="JABXXO010000004">
    <property type="protein sequence ID" value="KAF7778962.1"/>
    <property type="molecule type" value="Genomic_DNA"/>
</dbReference>